<dbReference type="InParanoid" id="G2QIW0"/>
<organism evidence="2 3">
    <name type="scientific">Thermothelomyces thermophilus (strain ATCC 42464 / BCRC 31852 / DSM 1799)</name>
    <name type="common">Sporotrichum thermophile</name>
    <dbReference type="NCBI Taxonomy" id="573729"/>
    <lineage>
        <taxon>Eukaryota</taxon>
        <taxon>Fungi</taxon>
        <taxon>Dikarya</taxon>
        <taxon>Ascomycota</taxon>
        <taxon>Pezizomycotina</taxon>
        <taxon>Sordariomycetes</taxon>
        <taxon>Sordariomycetidae</taxon>
        <taxon>Sordariales</taxon>
        <taxon>Chaetomiaceae</taxon>
        <taxon>Thermothelomyces</taxon>
    </lineage>
</organism>
<protein>
    <submittedName>
        <fullName evidence="2">Uncharacterized protein</fullName>
    </submittedName>
</protein>
<reference evidence="2 3" key="1">
    <citation type="journal article" date="2011" name="Nat. Biotechnol.">
        <title>Comparative genomic analysis of the thermophilic biomass-degrading fungi Myceliophthora thermophila and Thielavia terrestris.</title>
        <authorList>
            <person name="Berka R.M."/>
            <person name="Grigoriev I.V."/>
            <person name="Otillar R."/>
            <person name="Salamov A."/>
            <person name="Grimwood J."/>
            <person name="Reid I."/>
            <person name="Ishmael N."/>
            <person name="John T."/>
            <person name="Darmond C."/>
            <person name="Moisan M.-C."/>
            <person name="Henrissat B."/>
            <person name="Coutinho P.M."/>
            <person name="Lombard V."/>
            <person name="Natvig D.O."/>
            <person name="Lindquist E."/>
            <person name="Schmutz J."/>
            <person name="Lucas S."/>
            <person name="Harris P."/>
            <person name="Powlowski J."/>
            <person name="Bellemare A."/>
            <person name="Taylor D."/>
            <person name="Butler G."/>
            <person name="de Vries R.P."/>
            <person name="Allijn I.E."/>
            <person name="van den Brink J."/>
            <person name="Ushinsky S."/>
            <person name="Storms R."/>
            <person name="Powell A.J."/>
            <person name="Paulsen I.T."/>
            <person name="Elbourne L.D.H."/>
            <person name="Baker S.E."/>
            <person name="Magnuson J."/>
            <person name="LaBoissiere S."/>
            <person name="Clutterbuck A.J."/>
            <person name="Martinez D."/>
            <person name="Wogulis M."/>
            <person name="de Leon A.L."/>
            <person name="Rey M.W."/>
            <person name="Tsang A."/>
        </authorList>
    </citation>
    <scope>NUCLEOTIDE SEQUENCE [LARGE SCALE GENOMIC DNA]</scope>
    <source>
        <strain evidence="3">ATCC 42464 / BCRC 31852 / DSM 1799</strain>
    </source>
</reference>
<evidence type="ECO:0000313" key="2">
    <source>
        <dbReference type="EMBL" id="AEO59588.1"/>
    </source>
</evidence>
<dbReference type="HOGENOM" id="CLU_636440_0_0_1"/>
<dbReference type="OMA" id="VPNTHFE"/>
<dbReference type="KEGG" id="mtm:MYCTH_2128658"/>
<dbReference type="GeneID" id="11506627"/>
<dbReference type="EMBL" id="CP003006">
    <property type="protein sequence ID" value="AEO59588.1"/>
    <property type="molecule type" value="Genomic_DNA"/>
</dbReference>
<evidence type="ECO:0000256" key="1">
    <source>
        <dbReference type="SAM" id="MobiDB-lite"/>
    </source>
</evidence>
<dbReference type="Proteomes" id="UP000007322">
    <property type="component" value="Chromosome 5"/>
</dbReference>
<gene>
    <name evidence="2" type="ORF">MYCTH_2128658</name>
</gene>
<feature type="region of interest" description="Disordered" evidence="1">
    <location>
        <begin position="42"/>
        <end position="79"/>
    </location>
</feature>
<feature type="compositionally biased region" description="Polar residues" evidence="1">
    <location>
        <begin position="52"/>
        <end position="61"/>
    </location>
</feature>
<dbReference type="OrthoDB" id="5190749at2759"/>
<dbReference type="eggNOG" id="ENOG502T668">
    <property type="taxonomic scope" value="Eukaryota"/>
</dbReference>
<feature type="region of interest" description="Disordered" evidence="1">
    <location>
        <begin position="332"/>
        <end position="374"/>
    </location>
</feature>
<dbReference type="RefSeq" id="XP_003664833.1">
    <property type="nucleotide sequence ID" value="XM_003664785.1"/>
</dbReference>
<accession>G2QIW0</accession>
<dbReference type="VEuPathDB" id="FungiDB:MYCTH_2128658"/>
<keyword evidence="3" id="KW-1185">Reference proteome</keyword>
<name>G2QIW0_THET4</name>
<evidence type="ECO:0000313" key="3">
    <source>
        <dbReference type="Proteomes" id="UP000007322"/>
    </source>
</evidence>
<sequence>MAPNNRSPGLPAIPDMVQGETEHLIPELEEALSSTGETIVTFEDDECRPARSHSTSTQNSRQPRRTVLPSRFPSTSSSTSPAFYAALPVSPRHYDVTCQVQPLQLPSSKKKVYESWTITYHHPAPRPPVRVRVLGLTLFRLSGRPSEGSPGEGEGGSVLSVVPNTHFSQDELAGTVAMHEASVAAHVARRNKGNKGQGRRWWWRPKTTANTLCKPRLVGSGSGSGAASRGRGGCWYVNDQEAQDGGDGNGTGTGTGTGTAKTGIAIGIGTGSWDAAVYAADLEKRIRRLDWKVQDEIYELLSDRVQSSSNAFRRRDWRVVVLTEVPGGELTDQPTGFRAFGEREKGGRRRRWGRRESRGSTCRTPPPPPPHDMPVTEYRLILRGTETKANDQGWGYYNRYSRPWRDADEKELGHRRRWSTMTGKNEKYVDF</sequence>
<proteinExistence type="predicted"/>
<dbReference type="AlphaFoldDB" id="G2QIW0"/>